<dbReference type="InParanoid" id="A0A165LPB0"/>
<dbReference type="AlphaFoldDB" id="A0A165LPB0"/>
<dbReference type="Proteomes" id="UP000077266">
    <property type="component" value="Unassembled WGS sequence"/>
</dbReference>
<organism evidence="1 2">
    <name type="scientific">Exidia glandulosa HHB12029</name>
    <dbReference type="NCBI Taxonomy" id="1314781"/>
    <lineage>
        <taxon>Eukaryota</taxon>
        <taxon>Fungi</taxon>
        <taxon>Dikarya</taxon>
        <taxon>Basidiomycota</taxon>
        <taxon>Agaricomycotina</taxon>
        <taxon>Agaricomycetes</taxon>
        <taxon>Auriculariales</taxon>
        <taxon>Exidiaceae</taxon>
        <taxon>Exidia</taxon>
    </lineage>
</organism>
<dbReference type="EMBL" id="KV425922">
    <property type="protein sequence ID" value="KZV98131.1"/>
    <property type="molecule type" value="Genomic_DNA"/>
</dbReference>
<name>A0A165LPB0_EXIGL</name>
<evidence type="ECO:0000313" key="1">
    <source>
        <dbReference type="EMBL" id="KZV98131.1"/>
    </source>
</evidence>
<proteinExistence type="predicted"/>
<protein>
    <submittedName>
        <fullName evidence="1">Uncharacterized protein</fullName>
    </submittedName>
</protein>
<sequence length="170" mass="19103">MTRSVREGSMRGRDCDRLYQPSQACLHSASYQLSSTGIPRLRHSQTDRQIQRSPEMLSSRTIRGRRYTAHAASQSLVMIPLPRHFPTTGRSLSAPRMYVYGSFCSAWSIRDGDGTSKSQSMFELQNVVLSASCSAREFDFCGPRGGDAWILDCGRRPKVQRRECRSCSDG</sequence>
<gene>
    <name evidence="1" type="ORF">EXIGLDRAFT_327816</name>
</gene>
<accession>A0A165LPB0</accession>
<reference evidence="1 2" key="1">
    <citation type="journal article" date="2016" name="Mol. Biol. Evol.">
        <title>Comparative Genomics of Early-Diverging Mushroom-Forming Fungi Provides Insights into the Origins of Lignocellulose Decay Capabilities.</title>
        <authorList>
            <person name="Nagy L.G."/>
            <person name="Riley R."/>
            <person name="Tritt A."/>
            <person name="Adam C."/>
            <person name="Daum C."/>
            <person name="Floudas D."/>
            <person name="Sun H."/>
            <person name="Yadav J.S."/>
            <person name="Pangilinan J."/>
            <person name="Larsson K.H."/>
            <person name="Matsuura K."/>
            <person name="Barry K."/>
            <person name="Labutti K."/>
            <person name="Kuo R."/>
            <person name="Ohm R.A."/>
            <person name="Bhattacharya S.S."/>
            <person name="Shirouzu T."/>
            <person name="Yoshinaga Y."/>
            <person name="Martin F.M."/>
            <person name="Grigoriev I.V."/>
            <person name="Hibbett D.S."/>
        </authorList>
    </citation>
    <scope>NUCLEOTIDE SEQUENCE [LARGE SCALE GENOMIC DNA]</scope>
    <source>
        <strain evidence="1 2">HHB12029</strain>
    </source>
</reference>
<keyword evidence="2" id="KW-1185">Reference proteome</keyword>
<evidence type="ECO:0000313" key="2">
    <source>
        <dbReference type="Proteomes" id="UP000077266"/>
    </source>
</evidence>